<dbReference type="GO" id="GO:0005634">
    <property type="term" value="C:nucleus"/>
    <property type="evidence" value="ECO:0007669"/>
    <property type="project" value="UniProtKB-SubCell"/>
</dbReference>
<feature type="compositionally biased region" description="Pro residues" evidence="6">
    <location>
        <begin position="136"/>
        <end position="147"/>
    </location>
</feature>
<dbReference type="SMART" id="SM00380">
    <property type="entry name" value="AP2"/>
    <property type="match status" value="1"/>
</dbReference>
<feature type="non-terminal residue" evidence="9">
    <location>
        <position position="1"/>
    </location>
</feature>
<dbReference type="PROSITE" id="PS51032">
    <property type="entry name" value="AP2_ERF"/>
    <property type="match status" value="1"/>
</dbReference>
<protein>
    <recommendedName>
        <fullName evidence="7">AP2/ERF domain-containing protein</fullName>
    </recommendedName>
</protein>
<keyword evidence="4" id="KW-0804">Transcription</keyword>
<evidence type="ECO:0000256" key="3">
    <source>
        <dbReference type="ARBA" id="ARBA00023125"/>
    </source>
</evidence>
<sequence length="147" mass="15974">VGLSKPPQPNGKAASSNYRGVTYHRRTSRWEAHIWCQGRQQYLGGFSFAREAATAYDCMAIHLRGDKASTNFVASVYAPYRHAIGVARKEDLLMALRRHSRIMPRVSKGERSADDTAGGSTEETAGGSVDEVALPPNVPMPPESDAA</sequence>
<comment type="subcellular location">
    <subcellularLocation>
        <location evidence="1">Nucleus</location>
    </subcellularLocation>
</comment>
<dbReference type="InterPro" id="IPR016177">
    <property type="entry name" value="DNA-bd_dom_sf"/>
</dbReference>
<feature type="region of interest" description="Disordered" evidence="6">
    <location>
        <begin position="103"/>
        <end position="147"/>
    </location>
</feature>
<gene>
    <name evidence="8" type="ORF">PSIN1315_LOCUS14241</name>
    <name evidence="9" type="ORF">PSIN1315_LOCUS14249</name>
</gene>
<organism evidence="9">
    <name type="scientific">Prasinoderma singulare</name>
    <dbReference type="NCBI Taxonomy" id="676789"/>
    <lineage>
        <taxon>Eukaryota</taxon>
        <taxon>Viridiplantae</taxon>
        <taxon>Prasinodermophyta</taxon>
        <taxon>Prasinodermophyceae</taxon>
        <taxon>Prasinodermales</taxon>
        <taxon>Prasinodermaceae</taxon>
        <taxon>Prasinoderma</taxon>
    </lineage>
</organism>
<keyword evidence="3" id="KW-0238">DNA-binding</keyword>
<evidence type="ECO:0000256" key="6">
    <source>
        <dbReference type="SAM" id="MobiDB-lite"/>
    </source>
</evidence>
<reference evidence="9" key="1">
    <citation type="submission" date="2021-01" db="EMBL/GenBank/DDBJ databases">
        <authorList>
            <person name="Corre E."/>
            <person name="Pelletier E."/>
            <person name="Niang G."/>
            <person name="Scheremetjew M."/>
            <person name="Finn R."/>
            <person name="Kale V."/>
            <person name="Holt S."/>
            <person name="Cochrane G."/>
            <person name="Meng A."/>
            <person name="Brown T."/>
            <person name="Cohen L."/>
        </authorList>
    </citation>
    <scope>NUCLEOTIDE SEQUENCE</scope>
    <source>
        <strain evidence="9">RCC927</strain>
    </source>
</reference>
<dbReference type="SUPFAM" id="SSF54171">
    <property type="entry name" value="DNA-binding domain"/>
    <property type="match status" value="1"/>
</dbReference>
<dbReference type="AlphaFoldDB" id="A0A7S3C632"/>
<dbReference type="Gene3D" id="3.30.730.10">
    <property type="entry name" value="AP2/ERF domain"/>
    <property type="match status" value="1"/>
</dbReference>
<feature type="compositionally biased region" description="Low complexity" evidence="6">
    <location>
        <begin position="116"/>
        <end position="128"/>
    </location>
</feature>
<keyword evidence="5" id="KW-0539">Nucleus</keyword>
<dbReference type="InterPro" id="IPR001471">
    <property type="entry name" value="AP2/ERF_dom"/>
</dbReference>
<dbReference type="Pfam" id="PF00847">
    <property type="entry name" value="AP2"/>
    <property type="match status" value="1"/>
</dbReference>
<evidence type="ECO:0000313" key="9">
    <source>
        <dbReference type="EMBL" id="CAE0153551.1"/>
    </source>
</evidence>
<dbReference type="GO" id="GO:0003700">
    <property type="term" value="F:DNA-binding transcription factor activity"/>
    <property type="evidence" value="ECO:0007669"/>
    <property type="project" value="InterPro"/>
</dbReference>
<dbReference type="CDD" id="cd00018">
    <property type="entry name" value="AP2"/>
    <property type="match status" value="1"/>
</dbReference>
<name>A0A7S3C632_9VIRI</name>
<evidence type="ECO:0000256" key="1">
    <source>
        <dbReference type="ARBA" id="ARBA00004123"/>
    </source>
</evidence>
<feature type="domain" description="AP2/ERF" evidence="7">
    <location>
        <begin position="17"/>
        <end position="73"/>
    </location>
</feature>
<keyword evidence="2" id="KW-0805">Transcription regulation</keyword>
<accession>A0A7S3C632</accession>
<dbReference type="EMBL" id="HBHY01022259">
    <property type="protein sequence ID" value="CAE0153551.1"/>
    <property type="molecule type" value="Transcribed_RNA"/>
</dbReference>
<evidence type="ECO:0000256" key="5">
    <source>
        <dbReference type="ARBA" id="ARBA00023242"/>
    </source>
</evidence>
<dbReference type="GO" id="GO:0003677">
    <property type="term" value="F:DNA binding"/>
    <property type="evidence" value="ECO:0007669"/>
    <property type="project" value="UniProtKB-KW"/>
</dbReference>
<proteinExistence type="predicted"/>
<evidence type="ECO:0000256" key="4">
    <source>
        <dbReference type="ARBA" id="ARBA00023163"/>
    </source>
</evidence>
<dbReference type="PANTHER" id="PTHR32467:SF90">
    <property type="entry name" value="AP2-LIKE ETHYLENE-RESPONSIVE TRANSCRIPTION FACTOR AIL1"/>
    <property type="match status" value="1"/>
</dbReference>
<dbReference type="EMBL" id="HBHY01022247">
    <property type="protein sequence ID" value="CAE0153536.1"/>
    <property type="molecule type" value="Transcribed_RNA"/>
</dbReference>
<evidence type="ECO:0000256" key="2">
    <source>
        <dbReference type="ARBA" id="ARBA00023015"/>
    </source>
</evidence>
<evidence type="ECO:0000259" key="7">
    <source>
        <dbReference type="PROSITE" id="PS51032"/>
    </source>
</evidence>
<evidence type="ECO:0000313" key="8">
    <source>
        <dbReference type="EMBL" id="CAE0153536.1"/>
    </source>
</evidence>
<dbReference type="InterPro" id="IPR036955">
    <property type="entry name" value="AP2/ERF_dom_sf"/>
</dbReference>
<dbReference type="PANTHER" id="PTHR32467">
    <property type="entry name" value="AP2-LIKE ETHYLENE-RESPONSIVE TRANSCRIPTION FACTOR"/>
    <property type="match status" value="1"/>
</dbReference>